<keyword evidence="3" id="KW-1185">Reference proteome</keyword>
<dbReference type="EMBL" id="LN891115">
    <property type="protein sequence ID" value="CUS08760.1"/>
    <property type="molecule type" value="Genomic_DNA"/>
</dbReference>
<proteinExistence type="predicted"/>
<dbReference type="AlphaFoldDB" id="A0A292PQK1"/>
<feature type="compositionally biased region" description="Polar residues" evidence="1">
    <location>
        <begin position="47"/>
        <end position="58"/>
    </location>
</feature>
<evidence type="ECO:0000256" key="1">
    <source>
        <dbReference type="SAM" id="MobiDB-lite"/>
    </source>
</evidence>
<name>A0A292PQK1_9PEZI</name>
<evidence type="ECO:0000313" key="2">
    <source>
        <dbReference type="EMBL" id="CUS08760.1"/>
    </source>
</evidence>
<sequence length="129" mass="13877">MPINNRSRSPPVPAPGMFGIRRESKSVPESESESESEPETVADPRNAAQSLDKTTSMFTRKPGSSCDPHPTLFPKAPIPLANNRDLTALRLLVQETIAKLGAIEVGLRDQLGVLRECADSLDVLKSAVG</sequence>
<feature type="region of interest" description="Disordered" evidence="1">
    <location>
        <begin position="1"/>
        <end position="71"/>
    </location>
</feature>
<protein>
    <submittedName>
        <fullName evidence="2">Uncharacterized protein</fullName>
    </submittedName>
</protein>
<gene>
    <name evidence="2" type="ORF">GSTUAT00007175001</name>
</gene>
<organism evidence="2 3">
    <name type="scientific">Tuber aestivum</name>
    <name type="common">summer truffle</name>
    <dbReference type="NCBI Taxonomy" id="59557"/>
    <lineage>
        <taxon>Eukaryota</taxon>
        <taxon>Fungi</taxon>
        <taxon>Dikarya</taxon>
        <taxon>Ascomycota</taxon>
        <taxon>Pezizomycotina</taxon>
        <taxon>Pezizomycetes</taxon>
        <taxon>Pezizales</taxon>
        <taxon>Tuberaceae</taxon>
        <taxon>Tuber</taxon>
    </lineage>
</organism>
<feature type="compositionally biased region" description="Acidic residues" evidence="1">
    <location>
        <begin position="30"/>
        <end position="40"/>
    </location>
</feature>
<reference evidence="2" key="1">
    <citation type="submission" date="2015-10" db="EMBL/GenBank/DDBJ databases">
        <authorList>
            <person name="Regsiter A."/>
            <person name="william w."/>
        </authorList>
    </citation>
    <scope>NUCLEOTIDE SEQUENCE</scope>
    <source>
        <strain evidence="2">Montdore</strain>
    </source>
</reference>
<accession>A0A292PQK1</accession>
<evidence type="ECO:0000313" key="3">
    <source>
        <dbReference type="Proteomes" id="UP001412239"/>
    </source>
</evidence>
<dbReference type="Proteomes" id="UP001412239">
    <property type="component" value="Unassembled WGS sequence"/>
</dbReference>